<name>A0A8S9G9B3_BRACR</name>
<dbReference type="Proteomes" id="UP000712281">
    <property type="component" value="Unassembled WGS sequence"/>
</dbReference>
<protein>
    <submittedName>
        <fullName evidence="1">Uncharacterized protein</fullName>
    </submittedName>
</protein>
<gene>
    <name evidence="1" type="ORF">F2Q68_00030414</name>
</gene>
<dbReference type="AlphaFoldDB" id="A0A8S9G9B3"/>
<organism evidence="1 2">
    <name type="scientific">Brassica cretica</name>
    <name type="common">Mustard</name>
    <dbReference type="NCBI Taxonomy" id="69181"/>
    <lineage>
        <taxon>Eukaryota</taxon>
        <taxon>Viridiplantae</taxon>
        <taxon>Streptophyta</taxon>
        <taxon>Embryophyta</taxon>
        <taxon>Tracheophyta</taxon>
        <taxon>Spermatophyta</taxon>
        <taxon>Magnoliopsida</taxon>
        <taxon>eudicotyledons</taxon>
        <taxon>Gunneridae</taxon>
        <taxon>Pentapetalae</taxon>
        <taxon>rosids</taxon>
        <taxon>malvids</taxon>
        <taxon>Brassicales</taxon>
        <taxon>Brassicaceae</taxon>
        <taxon>Brassiceae</taxon>
        <taxon>Brassica</taxon>
    </lineage>
</organism>
<proteinExistence type="predicted"/>
<accession>A0A8S9G9B3</accession>
<sequence>MFSAYEKRSEEPDKFVGTLTKKVETLTARTRAVLPRGCTKIRGKKLDFATPFDMPGTSRELPSGQNPAKHPLLRYGTLKVLYLPQGTQRSMKPSISTWIPATFPTIRKRTLTYIQEEPEADRLGKALCSINL</sequence>
<reference evidence="1" key="1">
    <citation type="submission" date="2019-12" db="EMBL/GenBank/DDBJ databases">
        <title>Genome sequencing and annotation of Brassica cretica.</title>
        <authorList>
            <person name="Studholme D.J."/>
            <person name="Sarris P.F."/>
        </authorList>
    </citation>
    <scope>NUCLEOTIDE SEQUENCE</scope>
    <source>
        <strain evidence="1">PFS-001/15</strain>
        <tissue evidence="1">Leaf</tissue>
    </source>
</reference>
<evidence type="ECO:0000313" key="2">
    <source>
        <dbReference type="Proteomes" id="UP000712281"/>
    </source>
</evidence>
<comment type="caution">
    <text evidence="1">The sequence shown here is derived from an EMBL/GenBank/DDBJ whole genome shotgun (WGS) entry which is preliminary data.</text>
</comment>
<dbReference type="EMBL" id="QGKW02002005">
    <property type="protein sequence ID" value="KAF2541207.1"/>
    <property type="molecule type" value="Genomic_DNA"/>
</dbReference>
<evidence type="ECO:0000313" key="1">
    <source>
        <dbReference type="EMBL" id="KAF2541207.1"/>
    </source>
</evidence>